<name>A0A0S8GGE9_UNCW3</name>
<dbReference type="Gene3D" id="3.30.429.10">
    <property type="entry name" value="Macrophage Migration Inhibitory Factor"/>
    <property type="match status" value="1"/>
</dbReference>
<comment type="caution">
    <text evidence="3">The sequence shown here is derived from an EMBL/GenBank/DDBJ whole genome shotgun (WGS) entry which is preliminary data.</text>
</comment>
<feature type="domain" description="4-oxalocrotonate tautomerase-like" evidence="2">
    <location>
        <begin position="2"/>
        <end position="58"/>
    </location>
</feature>
<dbReference type="InterPro" id="IPR004370">
    <property type="entry name" value="4-OT-like_dom"/>
</dbReference>
<keyword evidence="1" id="KW-0413">Isomerase</keyword>
<evidence type="ECO:0000259" key="2">
    <source>
        <dbReference type="Pfam" id="PF01361"/>
    </source>
</evidence>
<evidence type="ECO:0000313" key="3">
    <source>
        <dbReference type="EMBL" id="KPK70682.1"/>
    </source>
</evidence>
<dbReference type="SUPFAM" id="SSF55331">
    <property type="entry name" value="Tautomerase/MIF"/>
    <property type="match status" value="1"/>
</dbReference>
<reference evidence="3 4" key="1">
    <citation type="journal article" date="2015" name="Microbiome">
        <title>Genomic resolution of linkages in carbon, nitrogen, and sulfur cycling among widespread estuary sediment bacteria.</title>
        <authorList>
            <person name="Baker B.J."/>
            <person name="Lazar C.S."/>
            <person name="Teske A.P."/>
            <person name="Dick G.J."/>
        </authorList>
    </citation>
    <scope>NUCLEOTIDE SEQUENCE [LARGE SCALE GENOMIC DNA]</scope>
    <source>
        <strain evidence="3">SM23_60</strain>
    </source>
</reference>
<dbReference type="NCBIfam" id="NF041920">
    <property type="entry name" value="DmpI"/>
    <property type="match status" value="1"/>
</dbReference>
<accession>A0A0S8GGE9</accession>
<dbReference type="Proteomes" id="UP000051096">
    <property type="component" value="Unassembled WGS sequence"/>
</dbReference>
<organism evidence="3 4">
    <name type="scientific">candidate division WOR_3 bacterium SM23_60</name>
    <dbReference type="NCBI Taxonomy" id="1703780"/>
    <lineage>
        <taxon>Bacteria</taxon>
        <taxon>Bacteria division WOR-3</taxon>
    </lineage>
</organism>
<dbReference type="Pfam" id="PF01361">
    <property type="entry name" value="Tautomerase"/>
    <property type="match status" value="1"/>
</dbReference>
<gene>
    <name evidence="3" type="ORF">AMJ87_08560</name>
</gene>
<sequence>MPTVTVEGPPIAVEKKRTLVKGLFDVAYAVYGIEHITVVIKENPPENVGVQGKLLADRKQKGEKT</sequence>
<dbReference type="GO" id="GO:0016853">
    <property type="term" value="F:isomerase activity"/>
    <property type="evidence" value="ECO:0007669"/>
    <property type="project" value="UniProtKB-KW"/>
</dbReference>
<dbReference type="EMBL" id="LJUO01000084">
    <property type="protein sequence ID" value="KPK70682.1"/>
    <property type="molecule type" value="Genomic_DNA"/>
</dbReference>
<protein>
    <submittedName>
        <fullName evidence="3">4-oxalocrotonate tautomerase</fullName>
    </submittedName>
</protein>
<dbReference type="InterPro" id="IPR014347">
    <property type="entry name" value="Tautomerase/MIF_sf"/>
</dbReference>
<proteinExistence type="predicted"/>
<dbReference type="AlphaFoldDB" id="A0A0S8GGE9"/>
<evidence type="ECO:0000256" key="1">
    <source>
        <dbReference type="ARBA" id="ARBA00023235"/>
    </source>
</evidence>
<evidence type="ECO:0000313" key="4">
    <source>
        <dbReference type="Proteomes" id="UP000051096"/>
    </source>
</evidence>